<name>A0ABD5Q6P9_9EURY</name>
<accession>A0ABD5Q6P9</accession>
<dbReference type="Pfam" id="PF24365">
    <property type="entry name" value="DUF7521"/>
    <property type="match status" value="1"/>
</dbReference>
<feature type="transmembrane region" description="Helical" evidence="1">
    <location>
        <begin position="81"/>
        <end position="103"/>
    </location>
</feature>
<proteinExistence type="predicted"/>
<comment type="caution">
    <text evidence="2">The sequence shown here is derived from an EMBL/GenBank/DDBJ whole genome shotgun (WGS) entry which is preliminary data.</text>
</comment>
<keyword evidence="1" id="KW-0812">Transmembrane</keyword>
<evidence type="ECO:0000313" key="3">
    <source>
        <dbReference type="Proteomes" id="UP001595945"/>
    </source>
</evidence>
<keyword evidence="1" id="KW-0472">Membrane</keyword>
<protein>
    <submittedName>
        <fullName evidence="2">Uncharacterized protein</fullName>
    </submittedName>
</protein>
<feature type="transmembrane region" description="Helical" evidence="1">
    <location>
        <begin position="51"/>
        <end position="75"/>
    </location>
</feature>
<dbReference type="AlphaFoldDB" id="A0ABD5Q6P9"/>
<keyword evidence="1" id="KW-1133">Transmembrane helix</keyword>
<sequence length="107" mass="11451">MLGPLQIAPPDIPSWVRLLSQGMNFVAALVGLLVAYQAYRGYRRNDSRPMLFIAVGFILTVGLPFVLVVPMLLLGNSPTAASAYVVLSNGSTLVGLGCILYALRMPT</sequence>
<keyword evidence="3" id="KW-1185">Reference proteome</keyword>
<dbReference type="GeneID" id="73043706"/>
<feature type="transmembrane region" description="Helical" evidence="1">
    <location>
        <begin position="20"/>
        <end position="39"/>
    </location>
</feature>
<dbReference type="RefSeq" id="WP_254268775.1">
    <property type="nucleotide sequence ID" value="NZ_CP100400.1"/>
</dbReference>
<dbReference type="InterPro" id="IPR055943">
    <property type="entry name" value="DUF7521"/>
</dbReference>
<dbReference type="Proteomes" id="UP001595945">
    <property type="component" value="Unassembled WGS sequence"/>
</dbReference>
<organism evidence="2 3">
    <name type="scientific">Halorussus aquaticus</name>
    <dbReference type="NCBI Taxonomy" id="2953748"/>
    <lineage>
        <taxon>Archaea</taxon>
        <taxon>Methanobacteriati</taxon>
        <taxon>Methanobacteriota</taxon>
        <taxon>Stenosarchaea group</taxon>
        <taxon>Halobacteria</taxon>
        <taxon>Halobacteriales</taxon>
        <taxon>Haladaptataceae</taxon>
        <taxon>Halorussus</taxon>
    </lineage>
</organism>
<dbReference type="EMBL" id="JBHSHT010000002">
    <property type="protein sequence ID" value="MFC4825574.1"/>
    <property type="molecule type" value="Genomic_DNA"/>
</dbReference>
<evidence type="ECO:0000313" key="2">
    <source>
        <dbReference type="EMBL" id="MFC4825574.1"/>
    </source>
</evidence>
<gene>
    <name evidence="2" type="ORF">ACFO9K_15040</name>
</gene>
<evidence type="ECO:0000256" key="1">
    <source>
        <dbReference type="SAM" id="Phobius"/>
    </source>
</evidence>
<reference evidence="2 3" key="1">
    <citation type="journal article" date="2019" name="Int. J. Syst. Evol. Microbiol.">
        <title>The Global Catalogue of Microorganisms (GCM) 10K type strain sequencing project: providing services to taxonomists for standard genome sequencing and annotation.</title>
        <authorList>
            <consortium name="The Broad Institute Genomics Platform"/>
            <consortium name="The Broad Institute Genome Sequencing Center for Infectious Disease"/>
            <person name="Wu L."/>
            <person name="Ma J."/>
        </authorList>
    </citation>
    <scope>NUCLEOTIDE SEQUENCE [LARGE SCALE GENOMIC DNA]</scope>
    <source>
        <strain evidence="2 3">XZYJ18</strain>
    </source>
</reference>